<keyword evidence="4" id="KW-1185">Reference proteome</keyword>
<evidence type="ECO:0000313" key="4">
    <source>
        <dbReference type="Proteomes" id="UP000039865"/>
    </source>
</evidence>
<dbReference type="AlphaFoldDB" id="A0A078B572"/>
<dbReference type="SUPFAM" id="SSF51735">
    <property type="entry name" value="NAD(P)-binding Rossmann-fold domains"/>
    <property type="match status" value="1"/>
</dbReference>
<proteinExistence type="inferred from homology"/>
<evidence type="ECO:0000313" key="3">
    <source>
        <dbReference type="EMBL" id="CDW89675.1"/>
    </source>
</evidence>
<dbReference type="OMA" id="PGMENRN"/>
<protein>
    <submittedName>
        <fullName evidence="3">Short chain dehydrogenase reductase family protein</fullName>
    </submittedName>
</protein>
<accession>A0A078B572</accession>
<dbReference type="GO" id="GO:0016491">
    <property type="term" value="F:oxidoreductase activity"/>
    <property type="evidence" value="ECO:0007669"/>
    <property type="project" value="UniProtKB-KW"/>
</dbReference>
<comment type="similarity">
    <text evidence="1">Belongs to the short-chain dehydrogenases/reductases (SDR) family.</text>
</comment>
<organism evidence="3 4">
    <name type="scientific">Stylonychia lemnae</name>
    <name type="common">Ciliate</name>
    <dbReference type="NCBI Taxonomy" id="5949"/>
    <lineage>
        <taxon>Eukaryota</taxon>
        <taxon>Sar</taxon>
        <taxon>Alveolata</taxon>
        <taxon>Ciliophora</taxon>
        <taxon>Intramacronucleata</taxon>
        <taxon>Spirotrichea</taxon>
        <taxon>Stichotrichia</taxon>
        <taxon>Sporadotrichida</taxon>
        <taxon>Oxytrichidae</taxon>
        <taxon>Stylonychinae</taxon>
        <taxon>Stylonychia</taxon>
    </lineage>
</organism>
<evidence type="ECO:0000256" key="1">
    <source>
        <dbReference type="ARBA" id="ARBA00006484"/>
    </source>
</evidence>
<dbReference type="PIRSF" id="PIRSF000126">
    <property type="entry name" value="11-beta-HSD1"/>
    <property type="match status" value="1"/>
</dbReference>
<dbReference type="PANTHER" id="PTHR43899:SF13">
    <property type="entry name" value="RH59310P"/>
    <property type="match status" value="1"/>
</dbReference>
<sequence length="317" mass="36014">MSIYNNSKRLIFLIGLYQVSQPILALSRTYYNQFMRQSCDKETNRSRLQKLYGGKDAYALVTGSSDGIGKSTAQDLARHGFNLILASRSADKLDQVARQCKDINPDIKVQKIPIDFASAQPHDIKEMFEQINDKNVTLLFNNVGINDQVKFLELDPQRVQDMITVNIFTQVFMTKYTRLLVKQNQNKSAFVHLSSILSQLPLPFHAQYSATKRFNDVFGKMFGQTANHYGLIFDKQIDTLIVRPSGVTTPMTQFQQDPLFVKPGQVSFGELRAVGVQDDTNGAYWHCIQGESQKYLPIPVVHKVYKFLGSLNKAPYK</sequence>
<dbReference type="PRINTS" id="PR00081">
    <property type="entry name" value="GDHRDH"/>
</dbReference>
<dbReference type="PANTHER" id="PTHR43899">
    <property type="entry name" value="RH59310P"/>
    <property type="match status" value="1"/>
</dbReference>
<gene>
    <name evidence="3" type="primary">Contig12512.g13352</name>
    <name evidence="3" type="ORF">STYLEM_18812</name>
</gene>
<dbReference type="Proteomes" id="UP000039865">
    <property type="component" value="Unassembled WGS sequence"/>
</dbReference>
<dbReference type="InParanoid" id="A0A078B572"/>
<reference evidence="3 4" key="1">
    <citation type="submission" date="2014-06" db="EMBL/GenBank/DDBJ databases">
        <authorList>
            <person name="Swart Estienne"/>
        </authorList>
    </citation>
    <scope>NUCLEOTIDE SEQUENCE [LARGE SCALE GENOMIC DNA]</scope>
    <source>
        <strain evidence="3 4">130c</strain>
    </source>
</reference>
<dbReference type="InterPro" id="IPR051019">
    <property type="entry name" value="VLCFA-Steroid_DH"/>
</dbReference>
<dbReference type="InterPro" id="IPR036291">
    <property type="entry name" value="NAD(P)-bd_dom_sf"/>
</dbReference>
<dbReference type="OrthoDB" id="418498at2759"/>
<dbReference type="Gene3D" id="3.40.50.720">
    <property type="entry name" value="NAD(P)-binding Rossmann-like Domain"/>
    <property type="match status" value="1"/>
</dbReference>
<keyword evidence="2" id="KW-0560">Oxidoreductase</keyword>
<evidence type="ECO:0000256" key="2">
    <source>
        <dbReference type="ARBA" id="ARBA00023002"/>
    </source>
</evidence>
<dbReference type="Pfam" id="PF00106">
    <property type="entry name" value="adh_short"/>
    <property type="match status" value="1"/>
</dbReference>
<dbReference type="InterPro" id="IPR002347">
    <property type="entry name" value="SDR_fam"/>
</dbReference>
<name>A0A078B572_STYLE</name>
<dbReference type="EMBL" id="CCKQ01017780">
    <property type="protein sequence ID" value="CDW89675.1"/>
    <property type="molecule type" value="Genomic_DNA"/>
</dbReference>